<reference evidence="4 5" key="1">
    <citation type="submission" date="2022-10" db="EMBL/GenBank/DDBJ databases">
        <title>Paenibacillus description and whole genome data of maize root bacterial community.</title>
        <authorList>
            <person name="Marton D."/>
            <person name="Farkas M."/>
            <person name="Cserhati M."/>
        </authorList>
    </citation>
    <scope>NUCLEOTIDE SEQUENCE [LARGE SCALE GENOMIC DNA]</scope>
    <source>
        <strain evidence="4 5">P96</strain>
    </source>
</reference>
<dbReference type="Pfam" id="PF21351">
    <property type="entry name" value="TetR_C_41"/>
    <property type="match status" value="1"/>
</dbReference>
<evidence type="ECO:0000256" key="2">
    <source>
        <dbReference type="PROSITE-ProRule" id="PRU00335"/>
    </source>
</evidence>
<dbReference type="RefSeq" id="WP_305754892.1">
    <property type="nucleotide sequence ID" value="NZ_JAPCKK010000016.1"/>
</dbReference>
<evidence type="ECO:0000259" key="3">
    <source>
        <dbReference type="PROSITE" id="PS50977"/>
    </source>
</evidence>
<dbReference type="InterPro" id="IPR049484">
    <property type="entry name" value="Rv0078-like_C"/>
</dbReference>
<dbReference type="EMBL" id="JAPCKK010000016">
    <property type="protein sequence ID" value="MDP4097280.1"/>
    <property type="molecule type" value="Genomic_DNA"/>
</dbReference>
<dbReference type="Pfam" id="PF00440">
    <property type="entry name" value="TetR_N"/>
    <property type="match status" value="1"/>
</dbReference>
<gene>
    <name evidence="4" type="ORF">OIN60_10905</name>
</gene>
<dbReference type="InterPro" id="IPR009057">
    <property type="entry name" value="Homeodomain-like_sf"/>
</dbReference>
<feature type="domain" description="HTH tetR-type" evidence="3">
    <location>
        <begin position="9"/>
        <end position="69"/>
    </location>
</feature>
<accession>A0ABT9FRN7</accession>
<dbReference type="PRINTS" id="PR00455">
    <property type="entry name" value="HTHTETR"/>
</dbReference>
<feature type="DNA-binding region" description="H-T-H motif" evidence="2">
    <location>
        <begin position="32"/>
        <end position="51"/>
    </location>
</feature>
<name>A0ABT9FRN7_9BACL</name>
<dbReference type="PROSITE" id="PS50977">
    <property type="entry name" value="HTH_TETR_2"/>
    <property type="match status" value="1"/>
</dbReference>
<dbReference type="InterPro" id="IPR050624">
    <property type="entry name" value="HTH-type_Tx_Regulator"/>
</dbReference>
<protein>
    <submittedName>
        <fullName evidence="4">TetR/AcrR family transcriptional regulator</fullName>
    </submittedName>
</protein>
<dbReference type="PANTHER" id="PTHR43479:SF11">
    <property type="entry name" value="ACREF_ENVCD OPERON REPRESSOR-RELATED"/>
    <property type="match status" value="1"/>
</dbReference>
<evidence type="ECO:0000313" key="4">
    <source>
        <dbReference type="EMBL" id="MDP4097280.1"/>
    </source>
</evidence>
<evidence type="ECO:0000313" key="5">
    <source>
        <dbReference type="Proteomes" id="UP001241848"/>
    </source>
</evidence>
<dbReference type="PANTHER" id="PTHR43479">
    <property type="entry name" value="ACREF/ENVCD OPERON REPRESSOR-RELATED"/>
    <property type="match status" value="1"/>
</dbReference>
<sequence>MRRSRTETTETIRKLIEIARAHFTKHGYANVAMESIVHEANLTRGAIYHHFRGKKDLFRIVLEDVQREVAERVEQEASTSDDPWQQLYLGCRTFIMSAVEERNRRIMLIDGPAILGWEVWREMDNKHSMRLLREQLDTMQNQGSFQGVPLHAMTHFISGALNETALWLANESVHPSALDETMKVLTVFLEGIKQRTIQSPDVV</sequence>
<organism evidence="4 5">
    <name type="scientific">Paenibacillus zeirhizosphaerae</name>
    <dbReference type="NCBI Taxonomy" id="2987519"/>
    <lineage>
        <taxon>Bacteria</taxon>
        <taxon>Bacillati</taxon>
        <taxon>Bacillota</taxon>
        <taxon>Bacilli</taxon>
        <taxon>Bacillales</taxon>
        <taxon>Paenibacillaceae</taxon>
        <taxon>Paenibacillus</taxon>
    </lineage>
</organism>
<dbReference type="SUPFAM" id="SSF46689">
    <property type="entry name" value="Homeodomain-like"/>
    <property type="match status" value="1"/>
</dbReference>
<evidence type="ECO:0000256" key="1">
    <source>
        <dbReference type="ARBA" id="ARBA00023125"/>
    </source>
</evidence>
<comment type="caution">
    <text evidence="4">The sequence shown here is derived from an EMBL/GenBank/DDBJ whole genome shotgun (WGS) entry which is preliminary data.</text>
</comment>
<proteinExistence type="predicted"/>
<dbReference type="Proteomes" id="UP001241848">
    <property type="component" value="Unassembled WGS sequence"/>
</dbReference>
<dbReference type="InterPro" id="IPR001647">
    <property type="entry name" value="HTH_TetR"/>
</dbReference>
<keyword evidence="1 2" id="KW-0238">DNA-binding</keyword>
<dbReference type="Gene3D" id="1.10.357.10">
    <property type="entry name" value="Tetracycline Repressor, domain 2"/>
    <property type="match status" value="1"/>
</dbReference>
<keyword evidence="5" id="KW-1185">Reference proteome</keyword>